<feature type="transmembrane region" description="Helical" evidence="1">
    <location>
        <begin position="243"/>
        <end position="262"/>
    </location>
</feature>
<evidence type="ECO:0000313" key="4">
    <source>
        <dbReference type="Proteomes" id="UP000199520"/>
    </source>
</evidence>
<dbReference type="Pfam" id="PF00990">
    <property type="entry name" value="GGDEF"/>
    <property type="match status" value="1"/>
</dbReference>
<feature type="transmembrane region" description="Helical" evidence="1">
    <location>
        <begin position="88"/>
        <end position="108"/>
    </location>
</feature>
<evidence type="ECO:0000259" key="2">
    <source>
        <dbReference type="PROSITE" id="PS50887"/>
    </source>
</evidence>
<dbReference type="InterPro" id="IPR050469">
    <property type="entry name" value="Diguanylate_Cyclase"/>
</dbReference>
<dbReference type="PANTHER" id="PTHR45138">
    <property type="entry name" value="REGULATORY COMPONENTS OF SENSORY TRANSDUCTION SYSTEM"/>
    <property type="match status" value="1"/>
</dbReference>
<feature type="domain" description="GGDEF" evidence="2">
    <location>
        <begin position="287"/>
        <end position="424"/>
    </location>
</feature>
<evidence type="ECO:0000313" key="3">
    <source>
        <dbReference type="EMBL" id="SFL75909.1"/>
    </source>
</evidence>
<feature type="transmembrane region" description="Helical" evidence="1">
    <location>
        <begin position="150"/>
        <end position="168"/>
    </location>
</feature>
<gene>
    <name evidence="3" type="ORF">SAMN04490355_1016100</name>
</gene>
<name>A0A1I4KB46_9FIRM</name>
<sequence>MPRVYKKKVSKNNAVSKAILPQINSSAVATSILSAIRTTPLGIILLAGIAFFHFDELPASLLSAIPTISYMILLFGIAITSCFSRSRAFFILFILFLSQLGMSLPIPAHLDKDFALHGIYLMVSLLVPLNLLFFASFSERGILSSWGKQCFLFIFLQIVFVMGLVLSGDRELFNEISKRISVFSFMPSTPIPDTALAAFLLAGILLLTKRRRTNSHFKTTIFGALTAVAFAHHFNSIEIAIPFFYAVAGLMIIVSVIQDYYVKAYLDELTGLPSRRSLNEDMLKLDSHYTIAMVDVDFFKKFNDTYGHDAGDDVLRLIGKVMKNFKGGKPFRYGGEEFTVLFPGKSLSEAIPYLETLREEIAKSKFVLRQDSKRKKSTPKKLSVTVSIGAADSSHKEISPDEVIKLADKALYRAKENGRNCVSQ</sequence>
<dbReference type="OrthoDB" id="1677693at2"/>
<feature type="transmembrane region" description="Helical" evidence="1">
    <location>
        <begin position="219"/>
        <end position="237"/>
    </location>
</feature>
<dbReference type="AlphaFoldDB" id="A0A1I4KB46"/>
<dbReference type="GO" id="GO:0052621">
    <property type="term" value="F:diguanylate cyclase activity"/>
    <property type="evidence" value="ECO:0007669"/>
    <property type="project" value="TreeGrafter"/>
</dbReference>
<feature type="transmembrane region" description="Helical" evidence="1">
    <location>
        <begin position="60"/>
        <end position="81"/>
    </location>
</feature>
<keyword evidence="1" id="KW-0472">Membrane</keyword>
<organism evidence="3 4">
    <name type="scientific">Pelosinus propionicus DSM 13327</name>
    <dbReference type="NCBI Taxonomy" id="1123291"/>
    <lineage>
        <taxon>Bacteria</taxon>
        <taxon>Bacillati</taxon>
        <taxon>Bacillota</taxon>
        <taxon>Negativicutes</taxon>
        <taxon>Selenomonadales</taxon>
        <taxon>Sporomusaceae</taxon>
        <taxon>Pelosinus</taxon>
    </lineage>
</organism>
<dbReference type="InterPro" id="IPR029787">
    <property type="entry name" value="Nucleotide_cyclase"/>
</dbReference>
<evidence type="ECO:0000256" key="1">
    <source>
        <dbReference type="SAM" id="Phobius"/>
    </source>
</evidence>
<keyword evidence="1" id="KW-1133">Transmembrane helix</keyword>
<dbReference type="Gene3D" id="3.30.70.270">
    <property type="match status" value="1"/>
</dbReference>
<dbReference type="PROSITE" id="PS50887">
    <property type="entry name" value="GGDEF"/>
    <property type="match status" value="1"/>
</dbReference>
<feature type="transmembrane region" description="Helical" evidence="1">
    <location>
        <begin position="114"/>
        <end position="138"/>
    </location>
</feature>
<keyword evidence="4" id="KW-1185">Reference proteome</keyword>
<dbReference type="STRING" id="1123291.SAMN04490355_1016100"/>
<reference evidence="4" key="1">
    <citation type="submission" date="2016-10" db="EMBL/GenBank/DDBJ databases">
        <authorList>
            <person name="Varghese N."/>
            <person name="Submissions S."/>
        </authorList>
    </citation>
    <scope>NUCLEOTIDE SEQUENCE [LARGE SCALE GENOMIC DNA]</scope>
    <source>
        <strain evidence="4">DSM 13327</strain>
    </source>
</reference>
<dbReference type="PANTHER" id="PTHR45138:SF9">
    <property type="entry name" value="DIGUANYLATE CYCLASE DGCM-RELATED"/>
    <property type="match status" value="1"/>
</dbReference>
<feature type="transmembrane region" description="Helical" evidence="1">
    <location>
        <begin position="188"/>
        <end position="207"/>
    </location>
</feature>
<dbReference type="SUPFAM" id="SSF55073">
    <property type="entry name" value="Nucleotide cyclase"/>
    <property type="match status" value="1"/>
</dbReference>
<accession>A0A1I4KB46</accession>
<dbReference type="InterPro" id="IPR043128">
    <property type="entry name" value="Rev_trsase/Diguanyl_cyclase"/>
</dbReference>
<dbReference type="NCBIfam" id="TIGR00254">
    <property type="entry name" value="GGDEF"/>
    <property type="match status" value="1"/>
</dbReference>
<dbReference type="CDD" id="cd01949">
    <property type="entry name" value="GGDEF"/>
    <property type="match status" value="1"/>
</dbReference>
<dbReference type="Proteomes" id="UP000199520">
    <property type="component" value="Unassembled WGS sequence"/>
</dbReference>
<dbReference type="SMART" id="SM00267">
    <property type="entry name" value="GGDEF"/>
    <property type="match status" value="1"/>
</dbReference>
<protein>
    <submittedName>
        <fullName evidence="3">Diguanylate cyclase (GGDEF) domain-containing protein</fullName>
    </submittedName>
</protein>
<feature type="transmembrane region" description="Helical" evidence="1">
    <location>
        <begin position="27"/>
        <end position="54"/>
    </location>
</feature>
<dbReference type="EMBL" id="FOTS01000016">
    <property type="protein sequence ID" value="SFL75909.1"/>
    <property type="molecule type" value="Genomic_DNA"/>
</dbReference>
<dbReference type="GO" id="GO:0043709">
    <property type="term" value="P:cell adhesion involved in single-species biofilm formation"/>
    <property type="evidence" value="ECO:0007669"/>
    <property type="project" value="TreeGrafter"/>
</dbReference>
<dbReference type="GO" id="GO:1902201">
    <property type="term" value="P:negative regulation of bacterial-type flagellum-dependent cell motility"/>
    <property type="evidence" value="ECO:0007669"/>
    <property type="project" value="TreeGrafter"/>
</dbReference>
<dbReference type="RefSeq" id="WP_090936550.1">
    <property type="nucleotide sequence ID" value="NZ_FOTS01000016.1"/>
</dbReference>
<dbReference type="InterPro" id="IPR000160">
    <property type="entry name" value="GGDEF_dom"/>
</dbReference>
<keyword evidence="1" id="KW-0812">Transmembrane</keyword>
<dbReference type="GO" id="GO:0005886">
    <property type="term" value="C:plasma membrane"/>
    <property type="evidence" value="ECO:0007669"/>
    <property type="project" value="TreeGrafter"/>
</dbReference>
<proteinExistence type="predicted"/>